<feature type="domain" description="Acylamino-acid-releasing enzyme N-terminal" evidence="11">
    <location>
        <begin position="11"/>
        <end position="421"/>
    </location>
</feature>
<evidence type="ECO:0000256" key="9">
    <source>
        <dbReference type="RuleBase" id="RU368024"/>
    </source>
</evidence>
<keyword evidence="9" id="KW-0645">Protease</keyword>
<protein>
    <recommendedName>
        <fullName evidence="9">Prolyl endopeptidase</fullName>
        <ecNumber evidence="9">3.4.21.-</ecNumber>
    </recommendedName>
</protein>
<dbReference type="InParanoid" id="K5W019"/>
<evidence type="ECO:0000256" key="3">
    <source>
        <dbReference type="ARBA" id="ARBA00005228"/>
    </source>
</evidence>
<keyword evidence="13" id="KW-1185">Reference proteome</keyword>
<dbReference type="EMBL" id="JH930475">
    <property type="protein sequence ID" value="EKM52425.1"/>
    <property type="molecule type" value="Genomic_DNA"/>
</dbReference>
<keyword evidence="9" id="KW-0720">Serine protease</keyword>
<evidence type="ECO:0000256" key="6">
    <source>
        <dbReference type="ARBA" id="ARBA00011881"/>
    </source>
</evidence>
<feature type="domain" description="Peptidase S9 prolyl oligopeptidase catalytic" evidence="10">
    <location>
        <begin position="488"/>
        <end position="681"/>
    </location>
</feature>
<dbReference type="Pfam" id="PF19283">
    <property type="entry name" value="APEH_N"/>
    <property type="match status" value="1"/>
</dbReference>
<dbReference type="OrthoDB" id="43744at2759"/>
<proteinExistence type="inferred from homology"/>
<comment type="similarity">
    <text evidence="3 9">Belongs to the peptidase S9A family.</text>
</comment>
<evidence type="ECO:0000313" key="13">
    <source>
        <dbReference type="Proteomes" id="UP000008370"/>
    </source>
</evidence>
<name>K5W019_PHACS</name>
<sequence>MNSVADFPSRVYRELTEIPSFKSAQFQGSNVIRTTTSTQDHALKTNRKTVKTFVLSTDTVLVSGSPDGSEVVASLVSPSGKYLAVLRETNDSADKKRYVEVWADDRLHAAENVTDKHGTFYTDEFTSSISFSPSETKLVYVAEGKEPDNDTADPLSKFRFIPDLGETYGGKKRPTIFLCDWSREAGRAVLPLTFAEVNSPSVLLAHPVFASDDKIIALGYEYSEDGRLLGIVYCRNRAASVWQLTLPNDSTGKEVLACAGLKLTSTGLACRSPRILRYGGQTKLVFASNSAGGPHDTCSKVDILDLDKLEPRTLVETVHDPKPDAFPGLYTASFPACPFLQSPSKESFLVVSSVWRSRTTVLLISLANGNVIDLTPATEEQWSWTVLCTDGKSRVVCARSALTRPPELVLGEVDANAQASWKVLYTPSVSDDLRRRLDDLAISIHAIPGRYPVETIVVRSKTQKSRPCITVPHGGPHSGITTAFAPWFSSFAAEGYTVALPNYTGGSGFGEKYTRSLLGQCGRLDIDDCMESVRYLIKQGISEEDKQYAFGGSHGGFIVAHLIGQFPDTFKAAAIRSPVINLGETSTTDIPDWYFVEIGVEFRPDSIMTPDVYKDAFAMSPILYVDRVRTPLQVYLGLKDQRVSLDQGKKYYHVLKAKGKEVEMFCFKDDGHALDSVEGARAVYYAAKTLFARVQGD</sequence>
<comment type="subcellular location">
    <subcellularLocation>
        <location evidence="2">Cytoplasm</location>
    </subcellularLocation>
</comment>
<accession>K5W019</accession>
<dbReference type="InterPro" id="IPR001375">
    <property type="entry name" value="Peptidase_S9_cat"/>
</dbReference>
<dbReference type="InterPro" id="IPR045550">
    <property type="entry name" value="AARE_N"/>
</dbReference>
<dbReference type="GO" id="GO:0008242">
    <property type="term" value="F:omega peptidase activity"/>
    <property type="evidence" value="ECO:0007669"/>
    <property type="project" value="UniProtKB-EC"/>
</dbReference>
<comment type="similarity">
    <text evidence="4">Belongs to the peptidase S9C family.</text>
</comment>
<dbReference type="Pfam" id="PF00326">
    <property type="entry name" value="Peptidase_S9"/>
    <property type="match status" value="1"/>
</dbReference>
<dbReference type="Gene3D" id="3.40.50.1820">
    <property type="entry name" value="alpha/beta hydrolase"/>
    <property type="match status" value="1"/>
</dbReference>
<evidence type="ECO:0000256" key="7">
    <source>
        <dbReference type="ARBA" id="ARBA00022490"/>
    </source>
</evidence>
<dbReference type="GO" id="GO:0005737">
    <property type="term" value="C:cytoplasm"/>
    <property type="evidence" value="ECO:0007669"/>
    <property type="project" value="UniProtKB-SubCell"/>
</dbReference>
<evidence type="ECO:0000256" key="8">
    <source>
        <dbReference type="ARBA" id="ARBA00022801"/>
    </source>
</evidence>
<dbReference type="PANTHER" id="PTHR42776">
    <property type="entry name" value="SERINE PEPTIDASE S9 FAMILY MEMBER"/>
    <property type="match status" value="1"/>
</dbReference>
<evidence type="ECO:0000256" key="4">
    <source>
        <dbReference type="ARBA" id="ARBA00010040"/>
    </source>
</evidence>
<evidence type="ECO:0000256" key="5">
    <source>
        <dbReference type="ARBA" id="ARBA00011245"/>
    </source>
</evidence>
<dbReference type="Proteomes" id="UP000008370">
    <property type="component" value="Unassembled WGS sequence"/>
</dbReference>
<organism evidence="12 13">
    <name type="scientific">Phanerochaete carnosa (strain HHB-10118-sp)</name>
    <name type="common">White-rot fungus</name>
    <name type="synonym">Peniophora carnosa</name>
    <dbReference type="NCBI Taxonomy" id="650164"/>
    <lineage>
        <taxon>Eukaryota</taxon>
        <taxon>Fungi</taxon>
        <taxon>Dikarya</taxon>
        <taxon>Basidiomycota</taxon>
        <taxon>Agaricomycotina</taxon>
        <taxon>Agaricomycetes</taxon>
        <taxon>Polyporales</taxon>
        <taxon>Phanerochaetaceae</taxon>
        <taxon>Phanerochaete</taxon>
    </lineage>
</organism>
<dbReference type="InterPro" id="IPR029058">
    <property type="entry name" value="AB_hydrolase_fold"/>
</dbReference>
<dbReference type="GO" id="GO:0006508">
    <property type="term" value="P:proteolysis"/>
    <property type="evidence" value="ECO:0007669"/>
    <property type="project" value="UniProtKB-KW"/>
</dbReference>
<dbReference type="KEGG" id="pco:PHACADRAFT_211679"/>
<comment type="subunit">
    <text evidence="5">Monomer.</text>
</comment>
<keyword evidence="8 9" id="KW-0378">Hydrolase</keyword>
<dbReference type="AlphaFoldDB" id="K5W019"/>
<keyword evidence="7" id="KW-0963">Cytoplasm</keyword>
<gene>
    <name evidence="12" type="ORF">PHACADRAFT_211679</name>
</gene>
<dbReference type="InterPro" id="IPR002470">
    <property type="entry name" value="Peptidase_S9A"/>
</dbReference>
<evidence type="ECO:0000256" key="1">
    <source>
        <dbReference type="ARBA" id="ARBA00000721"/>
    </source>
</evidence>
<dbReference type="HOGENOM" id="CLU_014230_1_0_1"/>
<evidence type="ECO:0000259" key="10">
    <source>
        <dbReference type="Pfam" id="PF00326"/>
    </source>
</evidence>
<comment type="catalytic activity">
    <reaction evidence="1">
        <text>Cleavage of an N-acetyl or N-formyl amino acid from the N-terminus of a polypeptide.</text>
        <dbReference type="EC" id="3.4.19.1"/>
    </reaction>
</comment>
<evidence type="ECO:0000256" key="2">
    <source>
        <dbReference type="ARBA" id="ARBA00004496"/>
    </source>
</evidence>
<dbReference type="GO" id="GO:0004252">
    <property type="term" value="F:serine-type endopeptidase activity"/>
    <property type="evidence" value="ECO:0007669"/>
    <property type="project" value="UniProtKB-UniRule"/>
</dbReference>
<dbReference type="EC" id="3.4.21.-" evidence="9"/>
<evidence type="ECO:0000313" key="12">
    <source>
        <dbReference type="EMBL" id="EKM52425.1"/>
    </source>
</evidence>
<reference evidence="12 13" key="1">
    <citation type="journal article" date="2012" name="BMC Genomics">
        <title>Comparative genomics of the white-rot fungi, Phanerochaete carnosa and P. chrysosporium, to elucidate the genetic basis of the distinct wood types they colonize.</title>
        <authorList>
            <person name="Suzuki H."/>
            <person name="MacDonald J."/>
            <person name="Syed K."/>
            <person name="Salamov A."/>
            <person name="Hori C."/>
            <person name="Aerts A."/>
            <person name="Henrissat B."/>
            <person name="Wiebenga A."/>
            <person name="vanKuyk P.A."/>
            <person name="Barry K."/>
            <person name="Lindquist E."/>
            <person name="LaButti K."/>
            <person name="Lapidus A."/>
            <person name="Lucas S."/>
            <person name="Coutinho P."/>
            <person name="Gong Y."/>
            <person name="Samejima M."/>
            <person name="Mahadevan R."/>
            <person name="Abou-Zaid M."/>
            <person name="de Vries R.P."/>
            <person name="Igarashi K."/>
            <person name="Yadav J.S."/>
            <person name="Grigoriev I.V."/>
            <person name="Master E.R."/>
        </authorList>
    </citation>
    <scope>NUCLEOTIDE SEQUENCE [LARGE SCALE GENOMIC DNA]</scope>
    <source>
        <strain evidence="12 13">HHB-10118-sp</strain>
    </source>
</reference>
<evidence type="ECO:0000259" key="11">
    <source>
        <dbReference type="Pfam" id="PF19283"/>
    </source>
</evidence>
<dbReference type="SUPFAM" id="SSF53474">
    <property type="entry name" value="alpha/beta-Hydrolases"/>
    <property type="match status" value="1"/>
</dbReference>
<dbReference type="RefSeq" id="XP_007398771.1">
    <property type="nucleotide sequence ID" value="XM_007398709.1"/>
</dbReference>
<dbReference type="PANTHER" id="PTHR42776:SF4">
    <property type="entry name" value="ACYLAMINO-ACID-RELEASING ENZYME"/>
    <property type="match status" value="1"/>
</dbReference>
<dbReference type="STRING" id="650164.K5W019"/>
<comment type="subunit">
    <text evidence="6">Homotetramer.</text>
</comment>
<dbReference type="GeneID" id="18913139"/>
<dbReference type="SUPFAM" id="SSF82171">
    <property type="entry name" value="DPP6 N-terminal domain-like"/>
    <property type="match status" value="1"/>
</dbReference>
<dbReference type="PRINTS" id="PR00862">
    <property type="entry name" value="PROLIGOPTASE"/>
</dbReference>